<name>A0A942E6W5_9HYPH</name>
<dbReference type="AlphaFoldDB" id="A0A942E6W5"/>
<dbReference type="SUPFAM" id="SSF56349">
    <property type="entry name" value="DNA breaking-rejoining enzymes"/>
    <property type="match status" value="1"/>
</dbReference>
<evidence type="ECO:0000313" key="3">
    <source>
        <dbReference type="EMBL" id="MBS3848552.1"/>
    </source>
</evidence>
<feature type="domain" description="Tyr recombinase" evidence="2">
    <location>
        <begin position="1"/>
        <end position="187"/>
    </location>
</feature>
<dbReference type="GO" id="GO:0006310">
    <property type="term" value="P:DNA recombination"/>
    <property type="evidence" value="ECO:0007669"/>
    <property type="project" value="UniProtKB-KW"/>
</dbReference>
<gene>
    <name evidence="3" type="ORF">KD146_07565</name>
</gene>
<organism evidence="3 4">
    <name type="scientific">Devosia litorisediminis</name>
    <dbReference type="NCBI Taxonomy" id="2829817"/>
    <lineage>
        <taxon>Bacteria</taxon>
        <taxon>Pseudomonadati</taxon>
        <taxon>Pseudomonadota</taxon>
        <taxon>Alphaproteobacteria</taxon>
        <taxon>Hyphomicrobiales</taxon>
        <taxon>Devosiaceae</taxon>
        <taxon>Devosia</taxon>
    </lineage>
</organism>
<dbReference type="Gene3D" id="1.10.443.10">
    <property type="entry name" value="Intergrase catalytic core"/>
    <property type="match status" value="1"/>
</dbReference>
<protein>
    <submittedName>
        <fullName evidence="3">Tyrosine-type recombinase/integrase</fullName>
    </submittedName>
</protein>
<evidence type="ECO:0000259" key="2">
    <source>
        <dbReference type="PROSITE" id="PS51898"/>
    </source>
</evidence>
<keyword evidence="4" id="KW-1185">Reference proteome</keyword>
<accession>A0A942E6W5</accession>
<evidence type="ECO:0000313" key="4">
    <source>
        <dbReference type="Proteomes" id="UP000678281"/>
    </source>
</evidence>
<dbReference type="RefSeq" id="WP_212659148.1">
    <property type="nucleotide sequence ID" value="NZ_JAGXTP010000001.1"/>
</dbReference>
<dbReference type="InterPro" id="IPR011010">
    <property type="entry name" value="DNA_brk_join_enz"/>
</dbReference>
<sequence>MGVTAQLRDRLIDRCSDDLIGLRDEILVRVGFDTLCRRAELVGLRVEDLMENERGSISVLVRRAKNDQTGEGRVAPLSSRTTERVHHWLKVSRIDDGALLRPIYQNNVLRRFLDPVVVSRVLKKLMRRWEQDAELAKRVSGHSLRVGAAQQLTMDGHGAIQVMRAGGWRSMNVVARYIENVDLDLWA</sequence>
<dbReference type="InterPro" id="IPR002104">
    <property type="entry name" value="Integrase_catalytic"/>
</dbReference>
<dbReference type="InterPro" id="IPR013762">
    <property type="entry name" value="Integrase-like_cat_sf"/>
</dbReference>
<evidence type="ECO:0000256" key="1">
    <source>
        <dbReference type="ARBA" id="ARBA00023172"/>
    </source>
</evidence>
<proteinExistence type="predicted"/>
<dbReference type="EMBL" id="JAGXTP010000001">
    <property type="protein sequence ID" value="MBS3848552.1"/>
    <property type="molecule type" value="Genomic_DNA"/>
</dbReference>
<dbReference type="PROSITE" id="PS51898">
    <property type="entry name" value="TYR_RECOMBINASE"/>
    <property type="match status" value="1"/>
</dbReference>
<dbReference type="Pfam" id="PF00589">
    <property type="entry name" value="Phage_integrase"/>
    <property type="match status" value="1"/>
</dbReference>
<reference evidence="3" key="1">
    <citation type="submission" date="2021-04" db="EMBL/GenBank/DDBJ databases">
        <title>Devosia litorisediminis sp. nov., isolated from a sand dune.</title>
        <authorList>
            <person name="Park S."/>
            <person name="Yoon J.-H."/>
        </authorList>
    </citation>
    <scope>NUCLEOTIDE SEQUENCE</scope>
    <source>
        <strain evidence="3">BSSL-BM10</strain>
    </source>
</reference>
<dbReference type="GO" id="GO:0003677">
    <property type="term" value="F:DNA binding"/>
    <property type="evidence" value="ECO:0007669"/>
    <property type="project" value="InterPro"/>
</dbReference>
<keyword evidence="1" id="KW-0233">DNA recombination</keyword>
<dbReference type="GO" id="GO:0015074">
    <property type="term" value="P:DNA integration"/>
    <property type="evidence" value="ECO:0007669"/>
    <property type="project" value="InterPro"/>
</dbReference>
<dbReference type="Proteomes" id="UP000678281">
    <property type="component" value="Unassembled WGS sequence"/>
</dbReference>
<comment type="caution">
    <text evidence="3">The sequence shown here is derived from an EMBL/GenBank/DDBJ whole genome shotgun (WGS) entry which is preliminary data.</text>
</comment>